<dbReference type="STRING" id="83449.BON30_17915"/>
<evidence type="ECO:0000259" key="5">
    <source>
        <dbReference type="Pfam" id="PF18559"/>
    </source>
</evidence>
<dbReference type="Gene3D" id="3.40.50.1700">
    <property type="entry name" value="Glycoside hydrolase family 3 C-terminal domain"/>
    <property type="match status" value="1"/>
</dbReference>
<reference evidence="6 7" key="2">
    <citation type="submission" date="2016-12" db="EMBL/GenBank/DDBJ databases">
        <title>Draft Genome Sequence of Cystobacter ferrugineus Strain Cbfe23.</title>
        <authorList>
            <person name="Akbar S."/>
            <person name="Dowd S.E."/>
            <person name="Stevens D.C."/>
        </authorList>
    </citation>
    <scope>NUCLEOTIDE SEQUENCE [LARGE SCALE GENOMIC DNA]</scope>
    <source>
        <strain evidence="6 7">Cbfe23</strain>
    </source>
</reference>
<evidence type="ECO:0000256" key="2">
    <source>
        <dbReference type="SAM" id="MobiDB-lite"/>
    </source>
</evidence>
<sequence length="832" mass="87966">MRPGMTTIPLRMTTSQAPAEAPTPPRATAHPSLWPQARSPEALTDAQTEARIESLLARLSLEEKVGQVIQADIGSIKAEDLRTYPLGSILAGGNSGPNNDDRAPAAEWLKLSRDFRAISLEERPGHTPIPVIFGVDAVHGNNNIPGATIFPHNIALGAMRDPELIRRIGEVTALESAVTGIDWTFGPTLAVPRDDRWGRTYEGYSEDPEVVVSYAGPMTLGLQGELRPGQPLAQGRIAGSAKHFLADGGTTAGKDQGDAEISEEELVRLHAAGYPPAINAGILSVMASFSSWNGVKHTGNKTLLTDVLKDRMGFTGFVVGDWNAHGQLPGATNENCPQALIAGLDMYMAPDSWKGLFHNTLAQARAGEIPMARLDDAVRRILRAKFKAGLFNTERPLEGRLELLGAPEHRAIAREAVARSLVLLKNEGVLPIKSTARVLVAGDAADDIGKQCGGWTLSWQGTGNTNSDFPNAHSIYAGIRDAVVAGGGSAELSVDGSFTKKPDVAIVVFGENPYAEFQGDIATVEYQPGNKTDLALLGKLKAQGIPVVSVFLSGRPLWVNPEINASDAFVAAWLPGTQGEGVADVLVGDANGKPRRDFTGKLSFSWPRKAMQASVNRGDANYEPQFPYGHGLSYAQPARVELLSEDPGPTVAVTSTALFFGSGKVAEPWSLVLSDTGGSSPAVKANGESPHRVLSVRVVDAGAQENGRTLTWSGTQQATVAITGPAVDLSRQTTGDMAVALRYRLDGAPAAPVKLTLTSGERPVSLDITRLLTTLGSATEFRMLKVKLSSFRDAGANMSSVTSPLALTTSGALTLTVTDLCLATNDGDAVCP</sequence>
<dbReference type="InterPro" id="IPR002772">
    <property type="entry name" value="Glyco_hydro_3_C"/>
</dbReference>
<evidence type="ECO:0000259" key="4">
    <source>
        <dbReference type="Pfam" id="PF01915"/>
    </source>
</evidence>
<name>A0A1L9BAU3_9BACT</name>
<dbReference type="InterPro" id="IPR036881">
    <property type="entry name" value="Glyco_hydro_3_C_sf"/>
</dbReference>
<dbReference type="Gene3D" id="2.60.120.430">
    <property type="entry name" value="Galactose-binding lectin"/>
    <property type="match status" value="1"/>
</dbReference>
<gene>
    <name evidence="6" type="ORF">BON30_17915</name>
</gene>
<dbReference type="InterPro" id="IPR001764">
    <property type="entry name" value="Glyco_hydro_3_N"/>
</dbReference>
<dbReference type="GO" id="GO:0008422">
    <property type="term" value="F:beta-glucosidase activity"/>
    <property type="evidence" value="ECO:0007669"/>
    <property type="project" value="TreeGrafter"/>
</dbReference>
<dbReference type="InterPro" id="IPR041443">
    <property type="entry name" value="Exop_C"/>
</dbReference>
<feature type="region of interest" description="Disordered" evidence="2">
    <location>
        <begin position="1"/>
        <end position="33"/>
    </location>
</feature>
<reference evidence="7" key="1">
    <citation type="submission" date="2016-11" db="EMBL/GenBank/DDBJ databases">
        <authorList>
            <person name="Shukria A."/>
            <person name="Stevens D.C."/>
        </authorList>
    </citation>
    <scope>NUCLEOTIDE SEQUENCE [LARGE SCALE GENOMIC DNA]</scope>
    <source>
        <strain evidence="7">Cbfe23</strain>
    </source>
</reference>
<dbReference type="InterPro" id="IPR051915">
    <property type="entry name" value="Cellulose_Degrad_GH3"/>
</dbReference>
<comment type="caution">
    <text evidence="6">The sequence shown here is derived from an EMBL/GenBank/DDBJ whole genome shotgun (WGS) entry which is preliminary data.</text>
</comment>
<evidence type="ECO:0000313" key="6">
    <source>
        <dbReference type="EMBL" id="OJH39387.1"/>
    </source>
</evidence>
<organism evidence="6 7">
    <name type="scientific">Cystobacter ferrugineus</name>
    <dbReference type="NCBI Taxonomy" id="83449"/>
    <lineage>
        <taxon>Bacteria</taxon>
        <taxon>Pseudomonadati</taxon>
        <taxon>Myxococcota</taxon>
        <taxon>Myxococcia</taxon>
        <taxon>Myxococcales</taxon>
        <taxon>Cystobacterineae</taxon>
        <taxon>Archangiaceae</taxon>
        <taxon>Cystobacter</taxon>
    </lineage>
</organism>
<dbReference type="Gene3D" id="3.20.20.300">
    <property type="entry name" value="Glycoside hydrolase, family 3, N-terminal domain"/>
    <property type="match status" value="1"/>
</dbReference>
<dbReference type="InterPro" id="IPR036962">
    <property type="entry name" value="Glyco_hydro_3_N_sf"/>
</dbReference>
<dbReference type="SUPFAM" id="SSF52279">
    <property type="entry name" value="Beta-D-glucan exohydrolase, C-terminal domain"/>
    <property type="match status" value="1"/>
</dbReference>
<evidence type="ECO:0000313" key="7">
    <source>
        <dbReference type="Proteomes" id="UP000182229"/>
    </source>
</evidence>
<dbReference type="SUPFAM" id="SSF51445">
    <property type="entry name" value="(Trans)glycosidases"/>
    <property type="match status" value="1"/>
</dbReference>
<keyword evidence="7" id="KW-1185">Reference proteome</keyword>
<dbReference type="Pfam" id="PF18559">
    <property type="entry name" value="Exop_C"/>
    <property type="match status" value="1"/>
</dbReference>
<dbReference type="Pfam" id="PF01915">
    <property type="entry name" value="Glyco_hydro_3_C"/>
    <property type="match status" value="1"/>
</dbReference>
<keyword evidence="1 6" id="KW-0378">Hydrolase</keyword>
<dbReference type="PANTHER" id="PTHR30620:SF77">
    <property type="entry name" value="LYSOSOMAL BETA GLUCOSIDASE-LIKE"/>
    <property type="match status" value="1"/>
</dbReference>
<accession>A0A1L9BAU3</accession>
<dbReference type="AlphaFoldDB" id="A0A1L9BAU3"/>
<dbReference type="InterPro" id="IPR017853">
    <property type="entry name" value="GH"/>
</dbReference>
<proteinExistence type="predicted"/>
<evidence type="ECO:0000256" key="1">
    <source>
        <dbReference type="ARBA" id="ARBA00022801"/>
    </source>
</evidence>
<dbReference type="EMBL" id="MPIN01000004">
    <property type="protein sequence ID" value="OJH39387.1"/>
    <property type="molecule type" value="Genomic_DNA"/>
</dbReference>
<protein>
    <submittedName>
        <fullName evidence="6">1,4-beta-D-glucan glucohydrolase</fullName>
    </submittedName>
</protein>
<dbReference type="GO" id="GO:0009251">
    <property type="term" value="P:glucan catabolic process"/>
    <property type="evidence" value="ECO:0007669"/>
    <property type="project" value="TreeGrafter"/>
</dbReference>
<dbReference type="PANTHER" id="PTHR30620">
    <property type="entry name" value="PERIPLASMIC BETA-GLUCOSIDASE-RELATED"/>
    <property type="match status" value="1"/>
</dbReference>
<dbReference type="PRINTS" id="PR00133">
    <property type="entry name" value="GLHYDRLASE3"/>
</dbReference>
<feature type="domain" description="Glycoside hydrolase family 3 N-terminal" evidence="3">
    <location>
        <begin position="61"/>
        <end position="383"/>
    </location>
</feature>
<feature type="domain" description="Glycoside hydrolase family 3 C-terminal" evidence="4">
    <location>
        <begin position="421"/>
        <end position="634"/>
    </location>
</feature>
<dbReference type="Pfam" id="PF00933">
    <property type="entry name" value="Glyco_hydro_3"/>
    <property type="match status" value="1"/>
</dbReference>
<evidence type="ECO:0000259" key="3">
    <source>
        <dbReference type="Pfam" id="PF00933"/>
    </source>
</evidence>
<dbReference type="Proteomes" id="UP000182229">
    <property type="component" value="Unassembled WGS sequence"/>
</dbReference>
<feature type="domain" description="ExoP galactose-binding-like" evidence="5">
    <location>
        <begin position="667"/>
        <end position="820"/>
    </location>
</feature>